<dbReference type="Gene3D" id="3.30.420.310">
    <property type="entry name" value="2-keto-3-deoxy-galactonokinase, C-terminal domain"/>
    <property type="match status" value="1"/>
</dbReference>
<evidence type="ECO:0000313" key="1">
    <source>
        <dbReference type="EMBL" id="RAS37722.1"/>
    </source>
</evidence>
<dbReference type="SUPFAM" id="SSF53067">
    <property type="entry name" value="Actin-like ATPase domain"/>
    <property type="match status" value="1"/>
</dbReference>
<sequence length="395" mass="40674">MKQAGSSTPANHPVAAQAAGGADVVAKNASAAASANANSVANASTNAVATANAANLSQAALIALDWGTTSLRAYLFDASGQVLATRASTAGIMNLPRPAEQGGFDAAFDDACGAWLKQAPGVPVIAAGMVGSAQGWVEAPYVEAPASADALVAGLVRVKAACGVTLHIVPGVLQRGELPNVMRGEETQIFGALSEEANAETATNASNATTAVTPKRALIGLPGTHAKWAVVQADRIERFHTFMTGEVFAALREHTILGRTMLTPDHPDTAAFLHGVKIARDKGQAGVLATIFSSRTLGLTGQLSREQQPDYLSGLLIGHELAGLEAVLMQQQNSVAGQSLRLIGNEALCERYRLALAQFGCTQAELVKHATERGLWRVASQAGLVNPAAHAARAG</sequence>
<protein>
    <submittedName>
        <fullName evidence="1">2-keto-3-deoxygalactonate kinase</fullName>
    </submittedName>
</protein>
<dbReference type="Gene3D" id="3.30.420.300">
    <property type="entry name" value="2-keto-3-deoxy-galactonokinase, substrate binding domain"/>
    <property type="match status" value="1"/>
</dbReference>
<dbReference type="STRING" id="1169143.GCA_000383275_06257"/>
<dbReference type="OrthoDB" id="256574at2"/>
<name>A0A329CV21_9BURK</name>
<gene>
    <name evidence="1" type="ORF">BX591_1022</name>
</gene>
<dbReference type="InterPro" id="IPR042258">
    <property type="entry name" value="DGOK_N"/>
</dbReference>
<accession>A0A329CV21</accession>
<keyword evidence="1" id="KW-0808">Transferase</keyword>
<reference evidence="1 2" key="1">
    <citation type="submission" date="2018-06" db="EMBL/GenBank/DDBJ databases">
        <title>Genomic Encyclopedia of Type Strains, Phase III (KMG-III): the genomes of soil and plant-associated and newly described type strains.</title>
        <authorList>
            <person name="Whitman W."/>
        </authorList>
    </citation>
    <scope>NUCLEOTIDE SEQUENCE [LARGE SCALE GENOMIC DNA]</scope>
    <source>
        <strain evidence="1 2">LMG 23644</strain>
    </source>
</reference>
<dbReference type="EMBL" id="QLTK01000002">
    <property type="protein sequence ID" value="RAS37722.1"/>
    <property type="molecule type" value="Genomic_DNA"/>
</dbReference>
<dbReference type="InterPro" id="IPR007729">
    <property type="entry name" value="DGOK"/>
</dbReference>
<dbReference type="Proteomes" id="UP000248918">
    <property type="component" value="Unassembled WGS sequence"/>
</dbReference>
<keyword evidence="1" id="KW-0418">Kinase</keyword>
<dbReference type="GO" id="GO:0034194">
    <property type="term" value="P:D-galactonate catabolic process"/>
    <property type="evidence" value="ECO:0007669"/>
    <property type="project" value="InterPro"/>
</dbReference>
<dbReference type="RefSeq" id="WP_111929376.1">
    <property type="nucleotide sequence ID" value="NZ_CADFFP010000001.1"/>
</dbReference>
<comment type="caution">
    <text evidence="1">The sequence shown here is derived from an EMBL/GenBank/DDBJ whole genome shotgun (WGS) entry which is preliminary data.</text>
</comment>
<dbReference type="CDD" id="cd24012">
    <property type="entry name" value="ASKHA_NBD_KDGal-kinase"/>
    <property type="match status" value="1"/>
</dbReference>
<dbReference type="Pfam" id="PF05035">
    <property type="entry name" value="DGOK"/>
    <property type="match status" value="1"/>
</dbReference>
<proteinExistence type="predicted"/>
<dbReference type="GO" id="GO:0008671">
    <property type="term" value="F:2-dehydro-3-deoxygalactonokinase activity"/>
    <property type="evidence" value="ECO:0007669"/>
    <property type="project" value="InterPro"/>
</dbReference>
<organism evidence="1 2">
    <name type="scientific">Paraburkholderia bryophila</name>
    <dbReference type="NCBI Taxonomy" id="420952"/>
    <lineage>
        <taxon>Bacteria</taxon>
        <taxon>Pseudomonadati</taxon>
        <taxon>Pseudomonadota</taxon>
        <taxon>Betaproteobacteria</taxon>
        <taxon>Burkholderiales</taxon>
        <taxon>Burkholderiaceae</taxon>
        <taxon>Paraburkholderia</taxon>
    </lineage>
</organism>
<dbReference type="InterPro" id="IPR042257">
    <property type="entry name" value="DGOK_C"/>
</dbReference>
<dbReference type="AlphaFoldDB" id="A0A329CV21"/>
<dbReference type="InterPro" id="IPR043129">
    <property type="entry name" value="ATPase_NBD"/>
</dbReference>
<evidence type="ECO:0000313" key="2">
    <source>
        <dbReference type="Proteomes" id="UP000248918"/>
    </source>
</evidence>